<dbReference type="Proteomes" id="UP000238823">
    <property type="component" value="Unassembled WGS sequence"/>
</dbReference>
<evidence type="ECO:0000313" key="3">
    <source>
        <dbReference type="Proteomes" id="UP000238823"/>
    </source>
</evidence>
<accession>A0A2S9XTL1</accession>
<dbReference type="AlphaFoldDB" id="A0A2S9XTL1"/>
<comment type="caution">
    <text evidence="2">The sequence shown here is derived from an EMBL/GenBank/DDBJ whole genome shotgun (WGS) entry which is preliminary data.</text>
</comment>
<sequence>MSSPRLSNLKIRVDHLLIAVGGVVALVAALLTWRALRPDPAQAELEQGLERMANKDRSGQTARARPPRFVRPLHSSGRDYDDGRQVAIPQPPPEGDPGDLDADQAIASFKEVLHELEAAVENDRKLSPREEAELYNRATGSFTALSAWADAGDPTERALMNDAYAQMKSLMRELDLQPPDVDPDANPLRR</sequence>
<evidence type="ECO:0000256" key="1">
    <source>
        <dbReference type="SAM" id="MobiDB-lite"/>
    </source>
</evidence>
<proteinExistence type="predicted"/>
<dbReference type="EMBL" id="PVNL01000135">
    <property type="protein sequence ID" value="PRP96183.1"/>
    <property type="molecule type" value="Genomic_DNA"/>
</dbReference>
<gene>
    <name evidence="2" type="ORF">ENSA7_69970</name>
</gene>
<feature type="region of interest" description="Disordered" evidence="1">
    <location>
        <begin position="52"/>
        <end position="101"/>
    </location>
</feature>
<reference evidence="2 3" key="1">
    <citation type="submission" date="2018-03" db="EMBL/GenBank/DDBJ databases">
        <title>Draft Genome Sequences of the Obligatory Marine Myxobacteria Enhygromyxa salina SWB007.</title>
        <authorList>
            <person name="Poehlein A."/>
            <person name="Moghaddam J.A."/>
            <person name="Harms H."/>
            <person name="Alanjari M."/>
            <person name="Koenig G.M."/>
            <person name="Daniel R."/>
            <person name="Schaeberle T.F."/>
        </authorList>
    </citation>
    <scope>NUCLEOTIDE SEQUENCE [LARGE SCALE GENOMIC DNA]</scope>
    <source>
        <strain evidence="2 3">SWB007</strain>
    </source>
</reference>
<dbReference type="RefSeq" id="WP_106093801.1">
    <property type="nucleotide sequence ID" value="NZ_PVNL01000135.1"/>
</dbReference>
<protein>
    <submittedName>
        <fullName evidence="2">Uncharacterized protein</fullName>
    </submittedName>
</protein>
<name>A0A2S9XTL1_9BACT</name>
<organism evidence="2 3">
    <name type="scientific">Enhygromyxa salina</name>
    <dbReference type="NCBI Taxonomy" id="215803"/>
    <lineage>
        <taxon>Bacteria</taxon>
        <taxon>Pseudomonadati</taxon>
        <taxon>Myxococcota</taxon>
        <taxon>Polyangia</taxon>
        <taxon>Nannocystales</taxon>
        <taxon>Nannocystaceae</taxon>
        <taxon>Enhygromyxa</taxon>
    </lineage>
</organism>
<dbReference type="OrthoDB" id="9833131at2"/>
<evidence type="ECO:0000313" key="2">
    <source>
        <dbReference type="EMBL" id="PRP96183.1"/>
    </source>
</evidence>